<keyword evidence="1" id="KW-0812">Transmembrane</keyword>
<evidence type="ECO:0000256" key="1">
    <source>
        <dbReference type="SAM" id="Phobius"/>
    </source>
</evidence>
<accession>A0A9X6Y8U6</accession>
<dbReference type="AlphaFoldDB" id="A0A9X6Y8U6"/>
<comment type="caution">
    <text evidence="2">The sequence shown here is derived from an EMBL/GenBank/DDBJ whole genome shotgun (WGS) entry which is preliminary data.</text>
</comment>
<dbReference type="EMBL" id="NVNL01000049">
    <property type="protein sequence ID" value="PEA87455.1"/>
    <property type="molecule type" value="Genomic_DNA"/>
</dbReference>
<organism evidence="2 3">
    <name type="scientific">Bacillus thuringiensis</name>
    <dbReference type="NCBI Taxonomy" id="1428"/>
    <lineage>
        <taxon>Bacteria</taxon>
        <taxon>Bacillati</taxon>
        <taxon>Bacillota</taxon>
        <taxon>Bacilli</taxon>
        <taxon>Bacillales</taxon>
        <taxon>Bacillaceae</taxon>
        <taxon>Bacillus</taxon>
        <taxon>Bacillus cereus group</taxon>
    </lineage>
</organism>
<dbReference type="Proteomes" id="UP000220702">
    <property type="component" value="Unassembled WGS sequence"/>
</dbReference>
<name>A0A9X6Y8U6_BACTU</name>
<evidence type="ECO:0000313" key="3">
    <source>
        <dbReference type="Proteomes" id="UP000220702"/>
    </source>
</evidence>
<proteinExistence type="predicted"/>
<gene>
    <name evidence="2" type="ORF">CON71_24360</name>
</gene>
<sequence>MFYLPIQFFIHPYFSAVLGFLFVTELVKKLYKIVHNFNGEDFQNTGGILWIIKQKYQLKYIS</sequence>
<evidence type="ECO:0000313" key="2">
    <source>
        <dbReference type="EMBL" id="PEA87455.1"/>
    </source>
</evidence>
<protein>
    <submittedName>
        <fullName evidence="2">Uncharacterized protein</fullName>
    </submittedName>
</protein>
<keyword evidence="1" id="KW-0472">Membrane</keyword>
<feature type="transmembrane region" description="Helical" evidence="1">
    <location>
        <begin position="6"/>
        <end position="27"/>
    </location>
</feature>
<keyword evidence="1" id="KW-1133">Transmembrane helix</keyword>
<reference evidence="2 3" key="1">
    <citation type="submission" date="2017-09" db="EMBL/GenBank/DDBJ databases">
        <title>Large-scale bioinformatics analysis of Bacillus genomes uncovers conserved roles of natural products in bacterial physiology.</title>
        <authorList>
            <consortium name="Agbiome Team Llc"/>
            <person name="Bleich R.M."/>
            <person name="Grubbs K.J."/>
            <person name="Santa Maria K.C."/>
            <person name="Allen S.E."/>
            <person name="Farag S."/>
            <person name="Shank E.A."/>
            <person name="Bowers A."/>
        </authorList>
    </citation>
    <scope>NUCLEOTIDE SEQUENCE [LARGE SCALE GENOMIC DNA]</scope>
    <source>
        <strain evidence="2 3">AFS089089</strain>
    </source>
</reference>